<evidence type="ECO:0000313" key="4">
    <source>
        <dbReference type="EMBL" id="QXQ14420.1"/>
    </source>
</evidence>
<dbReference type="Pfam" id="PF01575">
    <property type="entry name" value="MaoC_dehydratas"/>
    <property type="match status" value="1"/>
</dbReference>
<evidence type="ECO:0000259" key="2">
    <source>
        <dbReference type="Pfam" id="PF01575"/>
    </source>
</evidence>
<dbReference type="InterPro" id="IPR039569">
    <property type="entry name" value="FAS1-like_DH_region"/>
</dbReference>
<dbReference type="PANTHER" id="PTHR13078">
    <property type="entry name" value="PEROXISOMAL MULTIFUNCTIONAL ENZYME TYPE 2-RELATED"/>
    <property type="match status" value="1"/>
</dbReference>
<dbReference type="InterPro" id="IPR002539">
    <property type="entry name" value="MaoC-like_dom"/>
</dbReference>
<feature type="domain" description="MaoC-like" evidence="2">
    <location>
        <begin position="168"/>
        <end position="264"/>
    </location>
</feature>
<dbReference type="EMBL" id="CP079105">
    <property type="protein sequence ID" value="QXQ14420.1"/>
    <property type="molecule type" value="Genomic_DNA"/>
</dbReference>
<evidence type="ECO:0000259" key="3">
    <source>
        <dbReference type="Pfam" id="PF13452"/>
    </source>
</evidence>
<reference evidence="4" key="1">
    <citation type="submission" date="2021-07" db="EMBL/GenBank/DDBJ databases">
        <title>Candidatus Kaistella beijingensis sp. nov. isolated from a municipal wastewater treatment plant is involved in sludge foaming.</title>
        <authorList>
            <person name="Song Y."/>
            <person name="Liu S.-J."/>
        </authorList>
    </citation>
    <scope>NUCLEOTIDE SEQUENCE</scope>
    <source>
        <strain evidence="4">DSM 43998</strain>
    </source>
</reference>
<name>A0ABX8SCU3_9ACTN</name>
<dbReference type="Proteomes" id="UP000887023">
    <property type="component" value="Chromosome"/>
</dbReference>
<dbReference type="SUPFAM" id="SSF54637">
    <property type="entry name" value="Thioesterase/thiol ester dehydrase-isomerase"/>
    <property type="match status" value="2"/>
</dbReference>
<organism evidence="4 5">
    <name type="scientific">Skermania pinensis</name>
    <dbReference type="NCBI Taxonomy" id="39122"/>
    <lineage>
        <taxon>Bacteria</taxon>
        <taxon>Bacillati</taxon>
        <taxon>Actinomycetota</taxon>
        <taxon>Actinomycetes</taxon>
        <taxon>Mycobacteriales</taxon>
        <taxon>Gordoniaceae</taxon>
        <taxon>Skermania</taxon>
    </lineage>
</organism>
<dbReference type="Gene3D" id="3.10.129.10">
    <property type="entry name" value="Hotdog Thioesterase"/>
    <property type="match status" value="1"/>
</dbReference>
<dbReference type="Pfam" id="PF13452">
    <property type="entry name" value="FAS1_DH_region"/>
    <property type="match status" value="1"/>
</dbReference>
<proteinExistence type="inferred from homology"/>
<comment type="similarity">
    <text evidence="1">Belongs to the enoyl-CoA hydratase/isomerase family.</text>
</comment>
<gene>
    <name evidence="4" type="ORF">KV203_03110</name>
</gene>
<keyword evidence="5" id="KW-1185">Reference proteome</keyword>
<evidence type="ECO:0000256" key="1">
    <source>
        <dbReference type="ARBA" id="ARBA00005254"/>
    </source>
</evidence>
<feature type="domain" description="FAS1-like dehydratase" evidence="3">
    <location>
        <begin position="12"/>
        <end position="130"/>
    </location>
</feature>
<dbReference type="CDD" id="cd03441">
    <property type="entry name" value="R_hydratase_like"/>
    <property type="match status" value="1"/>
</dbReference>
<evidence type="ECO:0000313" key="5">
    <source>
        <dbReference type="Proteomes" id="UP000887023"/>
    </source>
</evidence>
<dbReference type="RefSeq" id="WP_066466750.1">
    <property type="nucleotide sequence ID" value="NZ_CBCRUZ010000003.1"/>
</dbReference>
<dbReference type="PANTHER" id="PTHR13078:SF56">
    <property type="entry name" value="PEROXISOMAL MULTIFUNCTIONAL ENZYME TYPE 2"/>
    <property type="match status" value="1"/>
</dbReference>
<dbReference type="InterPro" id="IPR029069">
    <property type="entry name" value="HotDog_dom_sf"/>
</dbReference>
<accession>A0ABX8SCU3</accession>
<protein>
    <submittedName>
        <fullName evidence="4">MaoC family dehydratase N-terminal domain-containing protein</fullName>
    </submittedName>
</protein>
<sequence length="287" mass="31682">MTVRQVEFDDSQLGNWGEDERFEVTQERITEYAKATNDPIPAHLAGEVAPPVFAIVPVFESLMVPAVEVFPVAAIPRIVHGEQDFHFHRPIRPGDRLVSRARMTGYESLEKGTRAAIVLECRTEDGELVNEQYVTTFVRGMSPGRTVGELAPEHKFDESLRAAGPVATVAQHIDADQTFRYAPASGDPMPIHLDDEVARSTGLPGIIAHGLCTMAFTSWAVLTEVAGSDVSRLRRFAVRFADLVLPGDDLETRIYRRSAADGYTTYQFETVRGDDPVITDGLAVIRD</sequence>